<protein>
    <submittedName>
        <fullName evidence="1">Uncharacterized protein</fullName>
    </submittedName>
</protein>
<name>A0A100VHU6_PAEAM</name>
<dbReference type="RefSeq" id="WP_062833020.1">
    <property type="nucleotide sequence ID" value="NZ_BCNV01000001.1"/>
</dbReference>
<organism evidence="1 2">
    <name type="scientific">Paenibacillus amylolyticus</name>
    <dbReference type="NCBI Taxonomy" id="1451"/>
    <lineage>
        <taxon>Bacteria</taxon>
        <taxon>Bacillati</taxon>
        <taxon>Bacillota</taxon>
        <taxon>Bacilli</taxon>
        <taxon>Bacillales</taxon>
        <taxon>Paenibacillaceae</taxon>
        <taxon>Paenibacillus</taxon>
    </lineage>
</organism>
<gene>
    <name evidence="1" type="ORF">PAHA3_0133</name>
</gene>
<evidence type="ECO:0000313" key="1">
    <source>
        <dbReference type="EMBL" id="GAS80069.1"/>
    </source>
</evidence>
<sequence>MRMIYIYSKHNPRSLEMIEHTKEKLGSTMELIQCEEYDEVKDIYPISGLPAVIFLREDLQGERLLGEDVELSSLRIELELAKMQEEEENNLHNMETKRLDFILRQHILEATEPIVKKLITLMITEKKRLE</sequence>
<dbReference type="EMBL" id="BCNV01000001">
    <property type="protein sequence ID" value="GAS80069.1"/>
    <property type="molecule type" value="Genomic_DNA"/>
</dbReference>
<dbReference type="AlphaFoldDB" id="A0A100VHU6"/>
<comment type="caution">
    <text evidence="1">The sequence shown here is derived from an EMBL/GenBank/DDBJ whole genome shotgun (WGS) entry which is preliminary data.</text>
</comment>
<reference evidence="1 2" key="1">
    <citation type="journal article" date="2016" name="Genome Announc.">
        <title>Draft Genome Sequence of Paenibacillus amylolyticus Heshi-A3, Isolated from Fermented Rice Bran in a Japanese Fermented Seafood Dish.</title>
        <authorList>
            <person name="Akuzawa S."/>
            <person name="Nagaoka J."/>
            <person name="Kanekatsu M."/>
            <person name="Kubota E."/>
            <person name="Ohtake R."/>
            <person name="Suzuki T."/>
            <person name="Kanesaki Y."/>
        </authorList>
    </citation>
    <scope>NUCLEOTIDE SEQUENCE [LARGE SCALE GENOMIC DNA]</scope>
    <source>
        <strain evidence="1 2">Heshi-A3</strain>
    </source>
</reference>
<dbReference type="Proteomes" id="UP000069697">
    <property type="component" value="Unassembled WGS sequence"/>
</dbReference>
<reference evidence="2" key="2">
    <citation type="submission" date="2016-01" db="EMBL/GenBank/DDBJ databases">
        <title>Draft Genome Sequence of Paenibacillus amylolyticus Heshi-A3 that Was Isolated from Fermented Rice Bran with Aging Salted Mackerel, Which Was Named Heshiko as Traditional Fermented Seafood in Japan.</title>
        <authorList>
            <person name="Akuzawa S."/>
            <person name="Nakagawa J."/>
            <person name="Kanekatsu T."/>
            <person name="Kubota E."/>
            <person name="Ohtake R."/>
            <person name="Suzuki T."/>
            <person name="Kanesaki Y."/>
        </authorList>
    </citation>
    <scope>NUCLEOTIDE SEQUENCE [LARGE SCALE GENOMIC DNA]</scope>
    <source>
        <strain evidence="2">Heshi-A3</strain>
    </source>
</reference>
<accession>A0A100VHU6</accession>
<proteinExistence type="predicted"/>
<evidence type="ECO:0000313" key="2">
    <source>
        <dbReference type="Proteomes" id="UP000069697"/>
    </source>
</evidence>